<organism evidence="5 6">
    <name type="scientific">Ruegeria denitrificans</name>
    <dbReference type="NCBI Taxonomy" id="1715692"/>
    <lineage>
        <taxon>Bacteria</taxon>
        <taxon>Pseudomonadati</taxon>
        <taxon>Pseudomonadota</taxon>
        <taxon>Alphaproteobacteria</taxon>
        <taxon>Rhodobacterales</taxon>
        <taxon>Roseobacteraceae</taxon>
        <taxon>Ruegeria</taxon>
    </lineage>
</organism>
<proteinExistence type="inferred from homology"/>
<dbReference type="PANTHER" id="PTHR37423">
    <property type="entry name" value="SOLUBLE LYTIC MUREIN TRANSGLYCOSYLASE-RELATED"/>
    <property type="match status" value="1"/>
</dbReference>
<dbReference type="Gene3D" id="1.10.530.10">
    <property type="match status" value="1"/>
</dbReference>
<dbReference type="GO" id="GO:0008933">
    <property type="term" value="F:peptidoglycan lytic transglycosylase activity"/>
    <property type="evidence" value="ECO:0007669"/>
    <property type="project" value="InterPro"/>
</dbReference>
<dbReference type="Pfam" id="PF01464">
    <property type="entry name" value="SLT"/>
    <property type="match status" value="1"/>
</dbReference>
<dbReference type="Gene3D" id="1.25.20.10">
    <property type="entry name" value="Bacterial muramidases"/>
    <property type="match status" value="1"/>
</dbReference>
<dbReference type="InterPro" id="IPR008258">
    <property type="entry name" value="Transglycosylase_SLT_dom_1"/>
</dbReference>
<reference evidence="6" key="1">
    <citation type="submission" date="2015-09" db="EMBL/GenBank/DDBJ databases">
        <authorList>
            <person name="Rodrigo-Torres L."/>
            <person name="Arahal D.R."/>
        </authorList>
    </citation>
    <scope>NUCLEOTIDE SEQUENCE [LARGE SCALE GENOMIC DNA]</scope>
    <source>
        <strain evidence="6">CECT 5091</strain>
    </source>
</reference>
<dbReference type="InterPro" id="IPR023346">
    <property type="entry name" value="Lysozyme-like_dom_sf"/>
</dbReference>
<evidence type="ECO:0000256" key="2">
    <source>
        <dbReference type="ARBA" id="ARBA00009387"/>
    </source>
</evidence>
<comment type="similarity">
    <text evidence="2">Belongs to the virb1 family.</text>
</comment>
<dbReference type="CDD" id="cd13401">
    <property type="entry name" value="Slt70-like"/>
    <property type="match status" value="1"/>
</dbReference>
<dbReference type="InterPro" id="IPR008939">
    <property type="entry name" value="Lytic_TGlycosylase_superhlx_U"/>
</dbReference>
<keyword evidence="5" id="KW-0456">Lyase</keyword>
<name>A0A0P1IGK2_9RHOB</name>
<dbReference type="AlphaFoldDB" id="A0A0P1IGK2"/>
<dbReference type="GO" id="GO:0042597">
    <property type="term" value="C:periplasmic space"/>
    <property type="evidence" value="ECO:0007669"/>
    <property type="project" value="InterPro"/>
</dbReference>
<evidence type="ECO:0000313" key="6">
    <source>
        <dbReference type="Proteomes" id="UP000051260"/>
    </source>
</evidence>
<dbReference type="SUPFAM" id="SSF48435">
    <property type="entry name" value="Bacterial muramidases"/>
    <property type="match status" value="1"/>
</dbReference>
<gene>
    <name evidence="5" type="primary">slt_3</name>
    <name evidence="5" type="ORF">RUE5091_03410</name>
</gene>
<protein>
    <submittedName>
        <fullName evidence="5">Soluble lytic murein transglycosylase</fullName>
        <ecNumber evidence="5">4.2.2.-</ecNumber>
    </submittedName>
</protein>
<feature type="domain" description="Transglycosylase SLT" evidence="4">
    <location>
        <begin position="504"/>
        <end position="605"/>
    </location>
</feature>
<accession>A0A0P1IGK2</accession>
<dbReference type="PANTHER" id="PTHR37423:SF2">
    <property type="entry name" value="MEMBRANE-BOUND LYTIC MUREIN TRANSGLYCOSYLASE C"/>
    <property type="match status" value="1"/>
</dbReference>
<dbReference type="GO" id="GO:0004553">
    <property type="term" value="F:hydrolase activity, hydrolyzing O-glycosyl compounds"/>
    <property type="evidence" value="ECO:0007669"/>
    <property type="project" value="InterPro"/>
</dbReference>
<dbReference type="Proteomes" id="UP000051260">
    <property type="component" value="Unassembled WGS sequence"/>
</dbReference>
<sequence length="666" mass="73379">MALSLVGWEMQGMTRVLALLIAMILGSMGQAQADSVGDLRAGMNEMRKGDWNAALRVSGNRGSVSRDIIVWHWLREGFGSSGDVLVFMERRPDWPGLAWLRRKSEPVFTGADPDRVLKFYSDVPPQTAEGALNYAVALMAKGREGDAEADLVAAWRTMPMGKGLQKNYLENFSKLLKPHHAARLDRMLWDNHLVSAGQMLPLVSADQRKLAEARIALQKRQPGVDGKVAAVPKSLTDSPGLAFDRFVWRDRKELDDSAIDLMLARSTGPEALGEPDKWAEGRRRLARLEMRNGDMNRAYQVAANHHMTPEMGYAYADLEWLSGFLALRKLNDPATAVRHFQNFSGAVQSPISKGRGGYWLGRAYGAQGDADKAYEAYAMGADYQTSFYGLLAAERIGRPFDSELANPRRAPHWKQAEFADSSVLEAGLLLLRAGEDNLSERFLTHLVEELDQVQATQLGDLVIELKEPHLAVMIAKRAAKTGVVLPAAYYPVHPVADMGLPMAKEMTLAIARRESEFDPVVISGAGARGLMQVMPATAQLVAKELGILSGHKTIKLTSDWQYNAKLGANYLSGLAEDFNGNVVMMAAGYNAGPRRPISWMDRYGDPRAGEIDVVDWIETIPFSETRNYVMRVAESLPVYRARLGEPALPVPFSQELIGSTLAAFAP</sequence>
<dbReference type="GO" id="GO:0000270">
    <property type="term" value="P:peptidoglycan metabolic process"/>
    <property type="evidence" value="ECO:0007669"/>
    <property type="project" value="InterPro"/>
</dbReference>
<comment type="similarity">
    <text evidence="1">Belongs to the transglycosylase Slt family.</text>
</comment>
<dbReference type="PROSITE" id="PS00922">
    <property type="entry name" value="TRANSGLYCOSYLASE"/>
    <property type="match status" value="1"/>
</dbReference>
<keyword evidence="6" id="KW-1185">Reference proteome</keyword>
<evidence type="ECO:0000256" key="1">
    <source>
        <dbReference type="ARBA" id="ARBA00007734"/>
    </source>
</evidence>
<evidence type="ECO:0000259" key="4">
    <source>
        <dbReference type="Pfam" id="PF01464"/>
    </source>
</evidence>
<dbReference type="STRING" id="1715692.RUE5091_03410"/>
<dbReference type="SUPFAM" id="SSF53955">
    <property type="entry name" value="Lysozyme-like"/>
    <property type="match status" value="1"/>
</dbReference>
<keyword evidence="3" id="KW-0732">Signal</keyword>
<evidence type="ECO:0000313" key="5">
    <source>
        <dbReference type="EMBL" id="CUK11383.1"/>
    </source>
</evidence>
<dbReference type="InterPro" id="IPR000189">
    <property type="entry name" value="Transglyc_AS"/>
</dbReference>
<dbReference type="EMBL" id="CYUD01000011">
    <property type="protein sequence ID" value="CUK11383.1"/>
    <property type="molecule type" value="Genomic_DNA"/>
</dbReference>
<evidence type="ECO:0000256" key="3">
    <source>
        <dbReference type="ARBA" id="ARBA00022729"/>
    </source>
</evidence>
<dbReference type="GO" id="GO:0016020">
    <property type="term" value="C:membrane"/>
    <property type="evidence" value="ECO:0007669"/>
    <property type="project" value="InterPro"/>
</dbReference>
<dbReference type="EC" id="4.2.2.-" evidence="5"/>